<feature type="domain" description="Histidine kinase" evidence="9">
    <location>
        <begin position="254"/>
        <end position="473"/>
    </location>
</feature>
<dbReference type="InterPro" id="IPR003594">
    <property type="entry name" value="HATPase_dom"/>
</dbReference>
<dbReference type="EMBL" id="FOSZ01000010">
    <property type="protein sequence ID" value="SFL34169.1"/>
    <property type="molecule type" value="Genomic_DNA"/>
</dbReference>
<dbReference type="InterPro" id="IPR004358">
    <property type="entry name" value="Sig_transdc_His_kin-like_C"/>
</dbReference>
<evidence type="ECO:0000256" key="4">
    <source>
        <dbReference type="ARBA" id="ARBA00022679"/>
    </source>
</evidence>
<dbReference type="EC" id="2.7.13.3" evidence="2"/>
<gene>
    <name evidence="10" type="ORF">SAMN04488036_11033</name>
</gene>
<dbReference type="Proteomes" id="UP000198851">
    <property type="component" value="Unassembled WGS sequence"/>
</dbReference>
<accession>A0A1I4GW50</accession>
<dbReference type="Pfam" id="PF02518">
    <property type="entry name" value="HATPase_c"/>
    <property type="match status" value="1"/>
</dbReference>
<name>A0A1I4GW50_9RHOB</name>
<proteinExistence type="predicted"/>
<keyword evidence="8" id="KW-0812">Transmembrane</keyword>
<dbReference type="Gene3D" id="3.30.565.10">
    <property type="entry name" value="Histidine kinase-like ATPase, C-terminal domain"/>
    <property type="match status" value="1"/>
</dbReference>
<dbReference type="InterPro" id="IPR050736">
    <property type="entry name" value="Sensor_HK_Regulatory"/>
</dbReference>
<evidence type="ECO:0000259" key="9">
    <source>
        <dbReference type="PROSITE" id="PS50109"/>
    </source>
</evidence>
<keyword evidence="4" id="KW-0808">Transferase</keyword>
<dbReference type="OrthoDB" id="7179697at2"/>
<dbReference type="FunFam" id="3.30.565.10:FF:000006">
    <property type="entry name" value="Sensor histidine kinase WalK"/>
    <property type="match status" value="1"/>
</dbReference>
<dbReference type="InterPro" id="IPR036097">
    <property type="entry name" value="HisK_dim/P_sf"/>
</dbReference>
<evidence type="ECO:0000256" key="6">
    <source>
        <dbReference type="ARBA" id="ARBA00023012"/>
    </source>
</evidence>
<evidence type="ECO:0000256" key="8">
    <source>
        <dbReference type="SAM" id="Phobius"/>
    </source>
</evidence>
<dbReference type="Pfam" id="PF00512">
    <property type="entry name" value="HisKA"/>
    <property type="match status" value="1"/>
</dbReference>
<keyword evidence="3" id="KW-0597">Phosphoprotein</keyword>
<dbReference type="CDD" id="cd00082">
    <property type="entry name" value="HisKA"/>
    <property type="match status" value="1"/>
</dbReference>
<dbReference type="InterPro" id="IPR036890">
    <property type="entry name" value="HATPase_C_sf"/>
</dbReference>
<evidence type="ECO:0000256" key="1">
    <source>
        <dbReference type="ARBA" id="ARBA00000085"/>
    </source>
</evidence>
<keyword evidence="11" id="KW-1185">Reference proteome</keyword>
<keyword evidence="6" id="KW-0902">Two-component regulatory system</keyword>
<feature type="transmembrane region" description="Helical" evidence="8">
    <location>
        <begin position="61"/>
        <end position="91"/>
    </location>
</feature>
<evidence type="ECO:0000256" key="2">
    <source>
        <dbReference type="ARBA" id="ARBA00012438"/>
    </source>
</evidence>
<dbReference type="PRINTS" id="PR00344">
    <property type="entry name" value="BCTRLSENSOR"/>
</dbReference>
<dbReference type="PROSITE" id="PS50109">
    <property type="entry name" value="HIS_KIN"/>
    <property type="match status" value="1"/>
</dbReference>
<evidence type="ECO:0000256" key="5">
    <source>
        <dbReference type="ARBA" id="ARBA00022777"/>
    </source>
</evidence>
<dbReference type="SMART" id="SM00387">
    <property type="entry name" value="HATPase_c"/>
    <property type="match status" value="1"/>
</dbReference>
<dbReference type="GO" id="GO:0000155">
    <property type="term" value="F:phosphorelay sensor kinase activity"/>
    <property type="evidence" value="ECO:0007669"/>
    <property type="project" value="InterPro"/>
</dbReference>
<dbReference type="FunFam" id="1.10.287.130:FF:000001">
    <property type="entry name" value="Two-component sensor histidine kinase"/>
    <property type="match status" value="1"/>
</dbReference>
<sequence>MSLDKSHSDNRIQSLALRWRRRLEVFFPSKRITVEQARRLKKQMHDFSRGGLALFWQRQGIYAGAAILCGFYYSIPIAVLCYVLCQLTDLFDSFISLRVINRKDHSFRHSIVLLKWLFLSNTLSTLAVAIFTYLIAKLEGPTEHFSSLFFLFAAGLFAAVNNHQLPQVLAVRLIVYGALFIYIPGADIWNQHTSYQSTAWLHFATSLFVLYFVLECSVIFLRLYQKGLDQLDELRAERDRAQESYEVKSQFVSVVSHELRTPLTSINGSLTLLRDSDLSKNPDSAARMLDIAHKNSLRLSKLINDLLDIQKMEAHKMTYIFASVDLGELIDEAAESVTPYADQFETTIRVTQPKQPITIRGDHERMMQVLDNLLSNAVKFSHPGSYIELGASLQDGLPMLEVRDYGIGIPDDAHNKVFEKFSQVDNSDRRDFDGTGLGLSIVRQIVEDHDAEIDFESAPGEGTRFFITFPVAPDTADE</sequence>
<feature type="transmembrane region" description="Helical" evidence="8">
    <location>
        <begin position="201"/>
        <end position="221"/>
    </location>
</feature>
<evidence type="ECO:0000256" key="3">
    <source>
        <dbReference type="ARBA" id="ARBA00022553"/>
    </source>
</evidence>
<organism evidence="10 11">
    <name type="scientific">Shimia haliotis</name>
    <dbReference type="NCBI Taxonomy" id="1280847"/>
    <lineage>
        <taxon>Bacteria</taxon>
        <taxon>Pseudomonadati</taxon>
        <taxon>Pseudomonadota</taxon>
        <taxon>Alphaproteobacteria</taxon>
        <taxon>Rhodobacterales</taxon>
        <taxon>Roseobacteraceae</taxon>
    </lineage>
</organism>
<dbReference type="PANTHER" id="PTHR43711">
    <property type="entry name" value="TWO-COMPONENT HISTIDINE KINASE"/>
    <property type="match status" value="1"/>
</dbReference>
<keyword evidence="8" id="KW-1133">Transmembrane helix</keyword>
<dbReference type="SUPFAM" id="SSF55874">
    <property type="entry name" value="ATPase domain of HSP90 chaperone/DNA topoisomerase II/histidine kinase"/>
    <property type="match status" value="1"/>
</dbReference>
<evidence type="ECO:0000313" key="11">
    <source>
        <dbReference type="Proteomes" id="UP000198851"/>
    </source>
</evidence>
<dbReference type="InterPro" id="IPR003661">
    <property type="entry name" value="HisK_dim/P_dom"/>
</dbReference>
<dbReference type="RefSeq" id="WP_093325714.1">
    <property type="nucleotide sequence ID" value="NZ_FOSZ01000010.1"/>
</dbReference>
<dbReference type="InterPro" id="IPR005467">
    <property type="entry name" value="His_kinase_dom"/>
</dbReference>
<dbReference type="STRING" id="1280847.SAMN04488036_11033"/>
<dbReference type="PANTHER" id="PTHR43711:SF1">
    <property type="entry name" value="HISTIDINE KINASE 1"/>
    <property type="match status" value="1"/>
</dbReference>
<evidence type="ECO:0000313" key="10">
    <source>
        <dbReference type="EMBL" id="SFL34169.1"/>
    </source>
</evidence>
<comment type="catalytic activity">
    <reaction evidence="1">
        <text>ATP + protein L-histidine = ADP + protein N-phospho-L-histidine.</text>
        <dbReference type="EC" id="2.7.13.3"/>
    </reaction>
</comment>
<protein>
    <recommendedName>
        <fullName evidence="2">histidine kinase</fullName>
        <ecNumber evidence="2">2.7.13.3</ecNumber>
    </recommendedName>
</protein>
<keyword evidence="7 8" id="KW-0472">Membrane</keyword>
<feature type="transmembrane region" description="Helical" evidence="8">
    <location>
        <begin position="142"/>
        <end position="160"/>
    </location>
</feature>
<evidence type="ECO:0000256" key="7">
    <source>
        <dbReference type="ARBA" id="ARBA00023136"/>
    </source>
</evidence>
<dbReference type="SUPFAM" id="SSF47384">
    <property type="entry name" value="Homodimeric domain of signal transducing histidine kinase"/>
    <property type="match status" value="1"/>
</dbReference>
<dbReference type="SMART" id="SM00388">
    <property type="entry name" value="HisKA"/>
    <property type="match status" value="1"/>
</dbReference>
<dbReference type="Gene3D" id="1.10.287.130">
    <property type="match status" value="1"/>
</dbReference>
<dbReference type="AlphaFoldDB" id="A0A1I4GW50"/>
<reference evidence="11" key="1">
    <citation type="submission" date="2016-10" db="EMBL/GenBank/DDBJ databases">
        <authorList>
            <person name="Varghese N."/>
            <person name="Submissions S."/>
        </authorList>
    </citation>
    <scope>NUCLEOTIDE SEQUENCE [LARGE SCALE GENOMIC DNA]</scope>
    <source>
        <strain evidence="11">DSM 28453</strain>
    </source>
</reference>
<feature type="transmembrane region" description="Helical" evidence="8">
    <location>
        <begin position="169"/>
        <end position="189"/>
    </location>
</feature>
<keyword evidence="5 10" id="KW-0418">Kinase</keyword>
<feature type="transmembrane region" description="Helical" evidence="8">
    <location>
        <begin position="112"/>
        <end position="136"/>
    </location>
</feature>